<dbReference type="RefSeq" id="XP_037217680.1">
    <property type="nucleotide sequence ID" value="XM_037366268.1"/>
</dbReference>
<evidence type="ECO:0008006" key="3">
    <source>
        <dbReference type="Google" id="ProtNLM"/>
    </source>
</evidence>
<dbReference type="OrthoDB" id="3040439at2759"/>
<dbReference type="AlphaFoldDB" id="A0A8H6SD35"/>
<reference evidence="1" key="1">
    <citation type="submission" date="2020-05" db="EMBL/GenBank/DDBJ databases">
        <title>Mycena genomes resolve the evolution of fungal bioluminescence.</title>
        <authorList>
            <person name="Tsai I.J."/>
        </authorList>
    </citation>
    <scope>NUCLEOTIDE SEQUENCE</scope>
    <source>
        <strain evidence="1">171206Taipei</strain>
    </source>
</reference>
<name>A0A8H6SD35_9AGAR</name>
<dbReference type="Proteomes" id="UP000636479">
    <property type="component" value="Unassembled WGS sequence"/>
</dbReference>
<evidence type="ECO:0000313" key="1">
    <source>
        <dbReference type="EMBL" id="KAF7297321.1"/>
    </source>
</evidence>
<sequence>MPSDLPQEIINTIIGHIPTSDASTLKASAAVCSSFHDPSRRKLFNTLRLYRARSLQRPTLEEGAELFDSSPSISAYVRDVVLEVSDATEDCVALEKILNRLVADGLLERLVINGRGARWNIVAKALPTLPEALFAAMNLSSLTRLHLMHLRNVPSNLFSTALGLPIVSFHQVSLRRNTAFVPGETPSRVGHLIIADSVTDSATPILQSLFSSPPPSLKRLEVRLAQAEDNYEKRLLKMCSDTLEELVINTGELTRQPSYLFPTFSHLHTLNIKLFVNRHRKLPDLLLPTISLCTLNSCPVLQTLILRFIVEPRFPKAEKAWTITESASGGIPARAIRCVLVLRDIAAGPEPRDDSELYEKFETAMEELFVGREGVSCELAPPQGFYLDQLP</sequence>
<keyword evidence="2" id="KW-1185">Reference proteome</keyword>
<organism evidence="1 2">
    <name type="scientific">Mycena indigotica</name>
    <dbReference type="NCBI Taxonomy" id="2126181"/>
    <lineage>
        <taxon>Eukaryota</taxon>
        <taxon>Fungi</taxon>
        <taxon>Dikarya</taxon>
        <taxon>Basidiomycota</taxon>
        <taxon>Agaricomycotina</taxon>
        <taxon>Agaricomycetes</taxon>
        <taxon>Agaricomycetidae</taxon>
        <taxon>Agaricales</taxon>
        <taxon>Marasmiineae</taxon>
        <taxon>Mycenaceae</taxon>
        <taxon>Mycena</taxon>
    </lineage>
</organism>
<evidence type="ECO:0000313" key="2">
    <source>
        <dbReference type="Proteomes" id="UP000636479"/>
    </source>
</evidence>
<comment type="caution">
    <text evidence="1">The sequence shown here is derived from an EMBL/GenBank/DDBJ whole genome shotgun (WGS) entry which is preliminary data.</text>
</comment>
<gene>
    <name evidence="1" type="ORF">MIND_00965400</name>
</gene>
<dbReference type="EMBL" id="JACAZF010000008">
    <property type="protein sequence ID" value="KAF7297321.1"/>
    <property type="molecule type" value="Genomic_DNA"/>
</dbReference>
<proteinExistence type="predicted"/>
<protein>
    <recommendedName>
        <fullName evidence="3">F-box domain-containing protein</fullName>
    </recommendedName>
</protein>
<dbReference type="GeneID" id="59348784"/>
<accession>A0A8H6SD35</accession>